<proteinExistence type="predicted"/>
<accession>A0A425Y315</accession>
<keyword evidence="2" id="KW-1185">Reference proteome</keyword>
<gene>
    <name evidence="1" type="ORF">DWB61_08405</name>
</gene>
<comment type="caution">
    <text evidence="1">The sequence shown here is derived from an EMBL/GenBank/DDBJ whole genome shotgun (WGS) entry which is preliminary data.</text>
</comment>
<dbReference type="AlphaFoldDB" id="A0A425Y315"/>
<evidence type="ECO:0000313" key="2">
    <source>
        <dbReference type="Proteomes" id="UP000285794"/>
    </source>
</evidence>
<sequence>MSWFFGFIVRILRFSAKKKDLREAGLLVYELCAYGYPFSIMIIEKFHQKLFCVIFVFMLQCYCKFSFKTNFVSK</sequence>
<dbReference type="EMBL" id="QQWG01000006">
    <property type="protein sequence ID" value="RRG22216.1"/>
    <property type="molecule type" value="Genomic_DNA"/>
</dbReference>
<dbReference type="Proteomes" id="UP000285794">
    <property type="component" value="Unassembled WGS sequence"/>
</dbReference>
<name>A0A425Y315_9BACT</name>
<organism evidence="1 2">
    <name type="scientific">Ancylomarina euxinus</name>
    <dbReference type="NCBI Taxonomy" id="2283627"/>
    <lineage>
        <taxon>Bacteria</taxon>
        <taxon>Pseudomonadati</taxon>
        <taxon>Bacteroidota</taxon>
        <taxon>Bacteroidia</taxon>
        <taxon>Marinilabiliales</taxon>
        <taxon>Marinifilaceae</taxon>
        <taxon>Ancylomarina</taxon>
    </lineage>
</organism>
<reference evidence="1 2" key="1">
    <citation type="submission" date="2018-07" db="EMBL/GenBank/DDBJ databases">
        <title>Draft genome sequence of Ancylomarina sp. M1P.</title>
        <authorList>
            <person name="Yadav S."/>
            <person name="Villanueva L."/>
            <person name="Damste J.S.S."/>
        </authorList>
    </citation>
    <scope>NUCLEOTIDE SEQUENCE [LARGE SCALE GENOMIC DNA]</scope>
    <source>
        <strain evidence="1 2">M1P</strain>
    </source>
</reference>
<evidence type="ECO:0000313" key="1">
    <source>
        <dbReference type="EMBL" id="RRG22216.1"/>
    </source>
</evidence>
<protein>
    <submittedName>
        <fullName evidence="1">Uncharacterized protein</fullName>
    </submittedName>
</protein>